<organism evidence="6 7">
    <name type="scientific">Lutispora thermophila DSM 19022</name>
    <dbReference type="NCBI Taxonomy" id="1122184"/>
    <lineage>
        <taxon>Bacteria</taxon>
        <taxon>Bacillati</taxon>
        <taxon>Bacillota</taxon>
        <taxon>Clostridia</taxon>
        <taxon>Lutisporales</taxon>
        <taxon>Lutisporaceae</taxon>
        <taxon>Lutispora</taxon>
    </lineage>
</organism>
<keyword evidence="4 5" id="KW-0949">S-adenosyl-L-methionine</keyword>
<dbReference type="GO" id="GO:0019251">
    <property type="term" value="P:anaerobic cobalamin biosynthetic process"/>
    <property type="evidence" value="ECO:0007669"/>
    <property type="project" value="UniProtKB-UniRule"/>
</dbReference>
<evidence type="ECO:0000256" key="5">
    <source>
        <dbReference type="HAMAP-Rule" id="MF_00787"/>
    </source>
</evidence>
<dbReference type="PIRSF" id="PIRSF026782">
    <property type="entry name" value="CbiD"/>
    <property type="match status" value="1"/>
</dbReference>
<dbReference type="Pfam" id="PF01888">
    <property type="entry name" value="CbiD"/>
    <property type="match status" value="1"/>
</dbReference>
<keyword evidence="3 5" id="KW-0808">Transferase</keyword>
<keyword evidence="1 5" id="KW-0169">Cobalamin biosynthesis</keyword>
<evidence type="ECO:0000256" key="2">
    <source>
        <dbReference type="ARBA" id="ARBA00022603"/>
    </source>
</evidence>
<dbReference type="EC" id="2.1.1.195" evidence="5"/>
<dbReference type="Gene3D" id="3.30.2110.10">
    <property type="entry name" value="CbiD-like"/>
    <property type="match status" value="1"/>
</dbReference>
<reference evidence="6 7" key="1">
    <citation type="submission" date="2016-11" db="EMBL/GenBank/DDBJ databases">
        <authorList>
            <person name="Jaros S."/>
            <person name="Januszkiewicz K."/>
            <person name="Wedrychowicz H."/>
        </authorList>
    </citation>
    <scope>NUCLEOTIDE SEQUENCE [LARGE SCALE GENOMIC DNA]</scope>
    <source>
        <strain evidence="6 7">DSM 19022</strain>
    </source>
</reference>
<dbReference type="AlphaFoldDB" id="A0A1M6D339"/>
<evidence type="ECO:0000313" key="6">
    <source>
        <dbReference type="EMBL" id="SHI67715.1"/>
    </source>
</evidence>
<dbReference type="OrthoDB" id="6439987at2"/>
<dbReference type="NCBIfam" id="TIGR00312">
    <property type="entry name" value="cbiD"/>
    <property type="match status" value="1"/>
</dbReference>
<comment type="function">
    <text evidence="5">Catalyzes the methylation of C-1 in cobalt-precorrin-5B to form cobalt-precorrin-6A.</text>
</comment>
<dbReference type="STRING" id="1122184.SAMN02745176_00992"/>
<dbReference type="Proteomes" id="UP000184442">
    <property type="component" value="Unassembled WGS sequence"/>
</dbReference>
<proteinExistence type="inferred from homology"/>
<comment type="pathway">
    <text evidence="5">Cofactor biosynthesis; adenosylcobalamin biosynthesis; cob(II)yrinate a,c-diamide from sirohydrochlorin (anaerobic route): step 6/10.</text>
</comment>
<dbReference type="UniPathway" id="UPA00148">
    <property type="reaction ID" value="UER00227"/>
</dbReference>
<evidence type="ECO:0000256" key="3">
    <source>
        <dbReference type="ARBA" id="ARBA00022679"/>
    </source>
</evidence>
<dbReference type="EMBL" id="FQZS01000006">
    <property type="protein sequence ID" value="SHI67715.1"/>
    <property type="molecule type" value="Genomic_DNA"/>
</dbReference>
<dbReference type="GO" id="GO:0032259">
    <property type="term" value="P:methylation"/>
    <property type="evidence" value="ECO:0007669"/>
    <property type="project" value="UniProtKB-KW"/>
</dbReference>
<dbReference type="InterPro" id="IPR036074">
    <property type="entry name" value="CbiD_sf"/>
</dbReference>
<dbReference type="PANTHER" id="PTHR35863:SF1">
    <property type="entry name" value="COBALT-PRECORRIN-5B C(1)-METHYLTRANSFERASE"/>
    <property type="match status" value="1"/>
</dbReference>
<dbReference type="RefSeq" id="WP_073025128.1">
    <property type="nucleotide sequence ID" value="NZ_FQZS01000006.1"/>
</dbReference>
<comment type="catalytic activity">
    <reaction evidence="5">
        <text>Co-precorrin-5B + S-adenosyl-L-methionine = Co-precorrin-6A + S-adenosyl-L-homocysteine</text>
        <dbReference type="Rhea" id="RHEA:26285"/>
        <dbReference type="ChEBI" id="CHEBI:57856"/>
        <dbReference type="ChEBI" id="CHEBI:59789"/>
        <dbReference type="ChEBI" id="CHEBI:60063"/>
        <dbReference type="ChEBI" id="CHEBI:60064"/>
        <dbReference type="EC" id="2.1.1.195"/>
    </reaction>
</comment>
<protein>
    <recommendedName>
        <fullName evidence="5">Cobalt-precorrin-5B C(1)-methyltransferase</fullName>
        <ecNumber evidence="5">2.1.1.195</ecNumber>
    </recommendedName>
    <alternativeName>
        <fullName evidence="5">Cobalt-precorrin-6A synthase</fullName>
    </alternativeName>
</protein>
<accession>A0A1M6D339</accession>
<evidence type="ECO:0000256" key="4">
    <source>
        <dbReference type="ARBA" id="ARBA00022691"/>
    </source>
</evidence>
<dbReference type="PANTHER" id="PTHR35863">
    <property type="entry name" value="COBALT-PRECORRIN-5B C(1)-METHYLTRANSFERASE"/>
    <property type="match status" value="1"/>
</dbReference>
<dbReference type="SUPFAM" id="SSF111342">
    <property type="entry name" value="CbiD-like"/>
    <property type="match status" value="1"/>
</dbReference>
<name>A0A1M6D339_9FIRM</name>
<gene>
    <name evidence="5" type="primary">cbiD</name>
    <name evidence="6" type="ORF">SAMN02745176_00992</name>
</gene>
<keyword evidence="7" id="KW-1185">Reference proteome</keyword>
<dbReference type="InterPro" id="IPR002748">
    <property type="entry name" value="CbiD"/>
</dbReference>
<evidence type="ECO:0000313" key="7">
    <source>
        <dbReference type="Proteomes" id="UP000184442"/>
    </source>
</evidence>
<dbReference type="GO" id="GO:0043780">
    <property type="term" value="F:cobalt-precorrin-5B C1-methyltransferase activity"/>
    <property type="evidence" value="ECO:0007669"/>
    <property type="project" value="RHEA"/>
</dbReference>
<comment type="similarity">
    <text evidence="5">Belongs to the CbiD family.</text>
</comment>
<keyword evidence="2 5" id="KW-0489">Methyltransferase</keyword>
<evidence type="ECO:0000256" key="1">
    <source>
        <dbReference type="ARBA" id="ARBA00022573"/>
    </source>
</evidence>
<sequence>MVDYVIIAGKKYRKGYTTGSCAAAAAKAAAYMLISRKVLDTVEIDTPAGIRLKLTVNDVEIAENYAICSIIKDGGDDPDVTTGLKIFAKATLCKSPGIFIIAGEGIGRVTLPGLKVPVGQPAINPVPMKMIKKEVGEVLPQGMGVEIKFSIPGGYEVAEKTYNPKLGIEGGISILGTSGIVVPMSEEAWKESLALDLSMLAAKGCKKVVFIFGNYGENFATGKLPLNNNYIVKISNFAGYMLDKAVEYGFEKLIISGHPGKLVKVAAGIFHTHSRVADARMEIMAAYSALEGASQQLVNSIYQCKTTEAAMDIINKNGLQGVYRRIVENVARRCTDYTFNKIRVGAVIFDGSDNLLAMDKVAEELINEFK</sequence>
<dbReference type="HAMAP" id="MF_00787">
    <property type="entry name" value="CbiD"/>
    <property type="match status" value="1"/>
</dbReference>